<gene>
    <name evidence="1" type="ORF">RRG08_002821</name>
</gene>
<keyword evidence="2" id="KW-1185">Reference proteome</keyword>
<evidence type="ECO:0000313" key="2">
    <source>
        <dbReference type="Proteomes" id="UP001283361"/>
    </source>
</evidence>
<sequence>MPSVILPEAYYSSILPRLLVSHVTQDASVILPEAYYVSIVPSTSCQPCDPRCLLSSFLKHITRLFYLDFLSTR</sequence>
<organism evidence="1 2">
    <name type="scientific">Elysia crispata</name>
    <name type="common">lettuce slug</name>
    <dbReference type="NCBI Taxonomy" id="231223"/>
    <lineage>
        <taxon>Eukaryota</taxon>
        <taxon>Metazoa</taxon>
        <taxon>Spiralia</taxon>
        <taxon>Lophotrochozoa</taxon>
        <taxon>Mollusca</taxon>
        <taxon>Gastropoda</taxon>
        <taxon>Heterobranchia</taxon>
        <taxon>Euthyneura</taxon>
        <taxon>Panpulmonata</taxon>
        <taxon>Sacoglossa</taxon>
        <taxon>Placobranchoidea</taxon>
        <taxon>Plakobranchidae</taxon>
        <taxon>Elysia</taxon>
    </lineage>
</organism>
<protein>
    <submittedName>
        <fullName evidence="1">Uncharacterized protein</fullName>
    </submittedName>
</protein>
<dbReference type="Proteomes" id="UP001283361">
    <property type="component" value="Unassembled WGS sequence"/>
</dbReference>
<comment type="caution">
    <text evidence="1">The sequence shown here is derived from an EMBL/GenBank/DDBJ whole genome shotgun (WGS) entry which is preliminary data.</text>
</comment>
<proteinExistence type="predicted"/>
<dbReference type="EMBL" id="JAWDGP010007584">
    <property type="protein sequence ID" value="KAK3712491.1"/>
    <property type="molecule type" value="Genomic_DNA"/>
</dbReference>
<accession>A0AAE0XV23</accession>
<dbReference type="AlphaFoldDB" id="A0AAE0XV23"/>
<name>A0AAE0XV23_9GAST</name>
<reference evidence="1" key="1">
    <citation type="journal article" date="2023" name="G3 (Bethesda)">
        <title>A reference genome for the long-term kleptoplast-retaining sea slug Elysia crispata morphotype clarki.</title>
        <authorList>
            <person name="Eastman K.E."/>
            <person name="Pendleton A.L."/>
            <person name="Shaikh M.A."/>
            <person name="Suttiyut T."/>
            <person name="Ogas R."/>
            <person name="Tomko P."/>
            <person name="Gavelis G."/>
            <person name="Widhalm J.R."/>
            <person name="Wisecaver J.H."/>
        </authorList>
    </citation>
    <scope>NUCLEOTIDE SEQUENCE</scope>
    <source>
        <strain evidence="1">ECLA1</strain>
    </source>
</reference>
<evidence type="ECO:0000313" key="1">
    <source>
        <dbReference type="EMBL" id="KAK3712491.1"/>
    </source>
</evidence>